<dbReference type="InterPro" id="IPR019199">
    <property type="entry name" value="Virulence_VapD/CRISPR_Cas2"/>
</dbReference>
<dbReference type="GO" id="GO:0051607">
    <property type="term" value="P:defense response to virus"/>
    <property type="evidence" value="ECO:0007669"/>
    <property type="project" value="UniProtKB-UniRule"/>
</dbReference>
<dbReference type="AlphaFoldDB" id="A0A1H2HXX4"/>
<evidence type="ECO:0000313" key="10">
    <source>
        <dbReference type="EMBL" id="SDU36747.1"/>
    </source>
</evidence>
<dbReference type="EMBL" id="FNLL01000007">
    <property type="protein sequence ID" value="SDU36747.1"/>
    <property type="molecule type" value="Genomic_DNA"/>
</dbReference>
<evidence type="ECO:0000256" key="9">
    <source>
        <dbReference type="HAMAP-Rule" id="MF_01471"/>
    </source>
</evidence>
<reference evidence="11" key="1">
    <citation type="submission" date="2016-10" db="EMBL/GenBank/DDBJ databases">
        <authorList>
            <person name="Varghese N."/>
            <person name="Submissions S."/>
        </authorList>
    </citation>
    <scope>NUCLEOTIDE SEQUENCE [LARGE SCALE GENOMIC DNA]</scope>
    <source>
        <strain evidence="11">DSM 3384</strain>
    </source>
</reference>
<accession>A0A1H2HXX4</accession>
<protein>
    <recommendedName>
        <fullName evidence="9">CRISPR-associated endoribonuclease Cas2</fullName>
        <ecNumber evidence="9">3.1.-.-</ecNumber>
    </recommendedName>
</protein>
<gene>
    <name evidence="9" type="primary">cas2</name>
    <name evidence="10" type="ORF">SAMN04487931_107114</name>
</gene>
<keyword evidence="4 9" id="KW-0479">Metal-binding</keyword>
<proteinExistence type="inferred from homology"/>
<organism evidence="10 11">
    <name type="scientific">Desulfobacula phenolica</name>
    <dbReference type="NCBI Taxonomy" id="90732"/>
    <lineage>
        <taxon>Bacteria</taxon>
        <taxon>Pseudomonadati</taxon>
        <taxon>Thermodesulfobacteriota</taxon>
        <taxon>Desulfobacteria</taxon>
        <taxon>Desulfobacterales</taxon>
        <taxon>Desulfobacteraceae</taxon>
        <taxon>Desulfobacula</taxon>
    </lineage>
</organism>
<dbReference type="PANTHER" id="PTHR34405:SF3">
    <property type="entry name" value="CRISPR-ASSOCIATED ENDORIBONUCLEASE CAS2 3"/>
    <property type="match status" value="1"/>
</dbReference>
<evidence type="ECO:0000256" key="8">
    <source>
        <dbReference type="ARBA" id="ARBA00023118"/>
    </source>
</evidence>
<keyword evidence="6 9" id="KW-0378">Hydrolase</keyword>
<dbReference type="EC" id="3.1.-.-" evidence="9"/>
<comment type="subunit">
    <text evidence="9">Homodimer, forms a heterotetramer with a Cas1 homodimer.</text>
</comment>
<evidence type="ECO:0000313" key="11">
    <source>
        <dbReference type="Proteomes" id="UP000199608"/>
    </source>
</evidence>
<dbReference type="PANTHER" id="PTHR34405">
    <property type="entry name" value="CRISPR-ASSOCIATED ENDORIBONUCLEASE CAS2"/>
    <property type="match status" value="1"/>
</dbReference>
<dbReference type="InterPro" id="IPR021127">
    <property type="entry name" value="CRISPR_associated_Cas2"/>
</dbReference>
<dbReference type="GO" id="GO:0046872">
    <property type="term" value="F:metal ion binding"/>
    <property type="evidence" value="ECO:0007669"/>
    <property type="project" value="UniProtKB-UniRule"/>
</dbReference>
<dbReference type="Gene3D" id="3.30.70.240">
    <property type="match status" value="1"/>
</dbReference>
<name>A0A1H2HXX4_9BACT</name>
<dbReference type="RefSeq" id="WP_245743113.1">
    <property type="nucleotide sequence ID" value="NZ_FNLL01000007.1"/>
</dbReference>
<evidence type="ECO:0000256" key="7">
    <source>
        <dbReference type="ARBA" id="ARBA00022842"/>
    </source>
</evidence>
<comment type="cofactor">
    <cofactor evidence="1 9">
        <name>Mg(2+)</name>
        <dbReference type="ChEBI" id="CHEBI:18420"/>
    </cofactor>
</comment>
<dbReference type="SUPFAM" id="SSF143430">
    <property type="entry name" value="TTP0101/SSO1404-like"/>
    <property type="match status" value="1"/>
</dbReference>
<feature type="binding site" evidence="9">
    <location>
        <position position="11"/>
    </location>
    <ligand>
        <name>Mg(2+)</name>
        <dbReference type="ChEBI" id="CHEBI:18420"/>
        <note>catalytic</note>
    </ligand>
</feature>
<dbReference type="CDD" id="cd09725">
    <property type="entry name" value="Cas2_I_II_III"/>
    <property type="match status" value="1"/>
</dbReference>
<evidence type="ECO:0000256" key="5">
    <source>
        <dbReference type="ARBA" id="ARBA00022759"/>
    </source>
</evidence>
<sequence>MSTMLAWIMYDIASNKTRGRVAKQCKKYGLTRVQKSIFLGKLDINRFDELAQMCQDEIDEETDSVYLFPFCQDDFRRIQVLGQGFDKKLVNDEILSKFF</sequence>
<dbReference type="GO" id="GO:0004521">
    <property type="term" value="F:RNA endonuclease activity"/>
    <property type="evidence" value="ECO:0007669"/>
    <property type="project" value="InterPro"/>
</dbReference>
<evidence type="ECO:0000256" key="6">
    <source>
        <dbReference type="ARBA" id="ARBA00022801"/>
    </source>
</evidence>
<evidence type="ECO:0000256" key="1">
    <source>
        <dbReference type="ARBA" id="ARBA00001946"/>
    </source>
</evidence>
<dbReference type="HAMAP" id="MF_01471">
    <property type="entry name" value="Cas2"/>
    <property type="match status" value="1"/>
</dbReference>
<evidence type="ECO:0000256" key="2">
    <source>
        <dbReference type="ARBA" id="ARBA00009959"/>
    </source>
</evidence>
<dbReference type="Proteomes" id="UP000199608">
    <property type="component" value="Unassembled WGS sequence"/>
</dbReference>
<dbReference type="GO" id="GO:0043571">
    <property type="term" value="P:maintenance of CRISPR repeat elements"/>
    <property type="evidence" value="ECO:0007669"/>
    <property type="project" value="UniProtKB-UniRule"/>
</dbReference>
<dbReference type="Pfam" id="PF09827">
    <property type="entry name" value="CRISPR_Cas2"/>
    <property type="match status" value="1"/>
</dbReference>
<comment type="function">
    <text evidence="9">CRISPR (clustered regularly interspaced short palindromic repeat), is an adaptive immune system that provides protection against mobile genetic elements (viruses, transposable elements and conjugative plasmids). CRISPR clusters contain sequences complementary to antecedent mobile elements and target invading nucleic acids. CRISPR clusters are transcribed and processed into CRISPR RNA (crRNA). Functions as a ssRNA-specific endoribonuclease. Involved in the integration of spacer DNA into the CRISPR cassette.</text>
</comment>
<evidence type="ECO:0000256" key="3">
    <source>
        <dbReference type="ARBA" id="ARBA00022722"/>
    </source>
</evidence>
<keyword evidence="3 9" id="KW-0540">Nuclease</keyword>
<keyword evidence="7 9" id="KW-0460">Magnesium</keyword>
<dbReference type="NCBIfam" id="TIGR01573">
    <property type="entry name" value="cas2"/>
    <property type="match status" value="1"/>
</dbReference>
<dbReference type="GO" id="GO:0016787">
    <property type="term" value="F:hydrolase activity"/>
    <property type="evidence" value="ECO:0007669"/>
    <property type="project" value="UniProtKB-KW"/>
</dbReference>
<keyword evidence="11" id="KW-1185">Reference proteome</keyword>
<evidence type="ECO:0000256" key="4">
    <source>
        <dbReference type="ARBA" id="ARBA00022723"/>
    </source>
</evidence>
<comment type="similarity">
    <text evidence="2 9">Belongs to the CRISPR-associated endoribonuclease Cas2 protein family.</text>
</comment>
<keyword evidence="8 9" id="KW-0051">Antiviral defense</keyword>
<keyword evidence="5 9" id="KW-0255">Endonuclease</keyword>